<sequence length="121" mass="12872">MDLQDIDILHSQTGEAIVNRAQDLRAGQSFRQIADAMEDFRRYHHLVAPGEITQRATDNLFAAAVGVAVGGIKKVNAALQGALDDGTAALFGKRPGVIAATRLAECHTAQTKAGYPKICIS</sequence>
<protein>
    <submittedName>
        <fullName evidence="1">Uncharacterized protein</fullName>
    </submittedName>
</protein>
<dbReference type="AlphaFoldDB" id="A0A655BV54"/>
<organism evidence="1 2">
    <name type="scientific">Salmonella enterica subsp. enterica serovar Bovismorbificans</name>
    <dbReference type="NCBI Taxonomy" id="58097"/>
    <lineage>
        <taxon>Bacteria</taxon>
        <taxon>Pseudomonadati</taxon>
        <taxon>Pseudomonadota</taxon>
        <taxon>Gammaproteobacteria</taxon>
        <taxon>Enterobacterales</taxon>
        <taxon>Enterobacteriaceae</taxon>
        <taxon>Salmonella</taxon>
    </lineage>
</organism>
<proteinExistence type="predicted"/>
<evidence type="ECO:0000313" key="2">
    <source>
        <dbReference type="Proteomes" id="UP000041314"/>
    </source>
</evidence>
<dbReference type="Proteomes" id="UP000041314">
    <property type="component" value="Unassembled WGS sequence"/>
</dbReference>
<reference evidence="1 2" key="1">
    <citation type="submission" date="2015-03" db="EMBL/GenBank/DDBJ databases">
        <authorList>
            <consortium name="Pathogen Informatics"/>
        </authorList>
    </citation>
    <scope>NUCLEOTIDE SEQUENCE [LARGE SCALE GENOMIC DNA]</scope>
    <source>
        <strain evidence="1 2">A1104</strain>
    </source>
</reference>
<gene>
    <name evidence="1" type="ORF">ERS008198_01110</name>
</gene>
<dbReference type="EMBL" id="CQPA01000005">
    <property type="protein sequence ID" value="CNT81064.1"/>
    <property type="molecule type" value="Genomic_DNA"/>
</dbReference>
<accession>A0A655BV54</accession>
<name>A0A655BV54_SALET</name>
<evidence type="ECO:0000313" key="1">
    <source>
        <dbReference type="EMBL" id="CNT81064.1"/>
    </source>
</evidence>